<protein>
    <submittedName>
        <fullName evidence="2">Uncharacterized protein</fullName>
    </submittedName>
</protein>
<proteinExistence type="predicted"/>
<organism evidence="2 3">
    <name type="scientific">Streblomastix strix</name>
    <dbReference type="NCBI Taxonomy" id="222440"/>
    <lineage>
        <taxon>Eukaryota</taxon>
        <taxon>Metamonada</taxon>
        <taxon>Preaxostyla</taxon>
        <taxon>Oxymonadida</taxon>
        <taxon>Streblomastigidae</taxon>
        <taxon>Streblomastix</taxon>
    </lineage>
</organism>
<dbReference type="Proteomes" id="UP000324800">
    <property type="component" value="Unassembled WGS sequence"/>
</dbReference>
<dbReference type="AlphaFoldDB" id="A0A5J4WNR7"/>
<evidence type="ECO:0000256" key="1">
    <source>
        <dbReference type="SAM" id="MobiDB-lite"/>
    </source>
</evidence>
<name>A0A5J4WNR7_9EUKA</name>
<comment type="caution">
    <text evidence="2">The sequence shown here is derived from an EMBL/GenBank/DDBJ whole genome shotgun (WGS) entry which is preliminary data.</text>
</comment>
<evidence type="ECO:0000313" key="3">
    <source>
        <dbReference type="Proteomes" id="UP000324800"/>
    </source>
</evidence>
<feature type="region of interest" description="Disordered" evidence="1">
    <location>
        <begin position="185"/>
        <end position="209"/>
    </location>
</feature>
<dbReference type="EMBL" id="SNRW01001419">
    <property type="protein sequence ID" value="KAA6396478.1"/>
    <property type="molecule type" value="Genomic_DNA"/>
</dbReference>
<sequence length="209" mass="22334">MSEHIRISAADQIHLTEYINEHYNSEAQAMQMASGEQISITWRVPSAKGDCKYCGPINVFHTFLRMELGLLNVIANTIRRITTQIYKENAEFVHVLDLTAIIHVNAGERIKAGRSAEMTFSSLAPPEDPDKALPGSNPRAIQGKSSPSSGAESGDSSYDPSVSAYSLLMAPHQLGGGGRMITGGKAASGAGRGAGRAIAAPKTYGKKKY</sequence>
<gene>
    <name evidence="2" type="ORF">EZS28_007998</name>
</gene>
<feature type="compositionally biased region" description="Low complexity" evidence="1">
    <location>
        <begin position="185"/>
        <end position="200"/>
    </location>
</feature>
<reference evidence="2 3" key="1">
    <citation type="submission" date="2019-03" db="EMBL/GenBank/DDBJ databases">
        <title>Single cell metagenomics reveals metabolic interactions within the superorganism composed of flagellate Streblomastix strix and complex community of Bacteroidetes bacteria on its surface.</title>
        <authorList>
            <person name="Treitli S.C."/>
            <person name="Kolisko M."/>
            <person name="Husnik F."/>
            <person name="Keeling P."/>
            <person name="Hampl V."/>
        </authorList>
    </citation>
    <scope>NUCLEOTIDE SEQUENCE [LARGE SCALE GENOMIC DNA]</scope>
    <source>
        <strain evidence="2">ST1C</strain>
    </source>
</reference>
<accession>A0A5J4WNR7</accession>
<evidence type="ECO:0000313" key="2">
    <source>
        <dbReference type="EMBL" id="KAA6396478.1"/>
    </source>
</evidence>
<feature type="compositionally biased region" description="Low complexity" evidence="1">
    <location>
        <begin position="143"/>
        <end position="157"/>
    </location>
</feature>
<feature type="region of interest" description="Disordered" evidence="1">
    <location>
        <begin position="120"/>
        <end position="158"/>
    </location>
</feature>